<dbReference type="PROSITE" id="PS00061">
    <property type="entry name" value="ADH_SHORT"/>
    <property type="match status" value="1"/>
</dbReference>
<dbReference type="PRINTS" id="PR00080">
    <property type="entry name" value="SDRFAMILY"/>
</dbReference>
<dbReference type="InterPro" id="IPR002347">
    <property type="entry name" value="SDR_fam"/>
</dbReference>
<name>A0A520N2E8_9GAMM</name>
<dbReference type="EMBL" id="SHBF01000014">
    <property type="protein sequence ID" value="RZO27606.1"/>
    <property type="molecule type" value="Genomic_DNA"/>
</dbReference>
<dbReference type="InterPro" id="IPR036291">
    <property type="entry name" value="NAD(P)-bd_dom_sf"/>
</dbReference>
<proteinExistence type="inferred from homology"/>
<keyword evidence="2" id="KW-0560">Oxidoreductase</keyword>
<protein>
    <submittedName>
        <fullName evidence="4">SDR family oxidoreductase</fullName>
    </submittedName>
</protein>
<dbReference type="PANTHER" id="PTHR44196:SF1">
    <property type="entry name" value="DEHYDROGENASE_REDUCTASE SDR FAMILY MEMBER 7B"/>
    <property type="match status" value="1"/>
</dbReference>
<evidence type="ECO:0000256" key="3">
    <source>
        <dbReference type="RuleBase" id="RU000363"/>
    </source>
</evidence>
<evidence type="ECO:0000256" key="2">
    <source>
        <dbReference type="ARBA" id="ARBA00023002"/>
    </source>
</evidence>
<dbReference type="AlphaFoldDB" id="A0A520N2E8"/>
<organism evidence="4 5">
    <name type="scientific">SAR86 cluster bacterium</name>
    <dbReference type="NCBI Taxonomy" id="2030880"/>
    <lineage>
        <taxon>Bacteria</taxon>
        <taxon>Pseudomonadati</taxon>
        <taxon>Pseudomonadota</taxon>
        <taxon>Gammaproteobacteria</taxon>
        <taxon>SAR86 cluster</taxon>
    </lineage>
</organism>
<reference evidence="4 5" key="1">
    <citation type="submission" date="2019-02" db="EMBL/GenBank/DDBJ databases">
        <title>Prokaryotic population dynamics and viral predation in marine succession experiment using metagenomics: the confinement effect.</title>
        <authorList>
            <person name="Haro-Moreno J.M."/>
            <person name="Rodriguez-Valera F."/>
            <person name="Lopez-Perez M."/>
        </authorList>
    </citation>
    <scope>NUCLEOTIDE SEQUENCE [LARGE SCALE GENOMIC DNA]</scope>
    <source>
        <strain evidence="4">MED-G160</strain>
    </source>
</reference>
<dbReference type="Proteomes" id="UP000318710">
    <property type="component" value="Unassembled WGS sequence"/>
</dbReference>
<dbReference type="Gene3D" id="3.40.50.720">
    <property type="entry name" value="NAD(P)-binding Rossmann-like Domain"/>
    <property type="match status" value="1"/>
</dbReference>
<dbReference type="GO" id="GO:0016491">
    <property type="term" value="F:oxidoreductase activity"/>
    <property type="evidence" value="ECO:0007669"/>
    <property type="project" value="UniProtKB-KW"/>
</dbReference>
<evidence type="ECO:0000256" key="1">
    <source>
        <dbReference type="ARBA" id="ARBA00006484"/>
    </source>
</evidence>
<dbReference type="GO" id="GO:0016020">
    <property type="term" value="C:membrane"/>
    <property type="evidence" value="ECO:0007669"/>
    <property type="project" value="TreeGrafter"/>
</dbReference>
<dbReference type="InterPro" id="IPR020904">
    <property type="entry name" value="Sc_DH/Rdtase_CS"/>
</dbReference>
<dbReference type="PRINTS" id="PR00081">
    <property type="entry name" value="GDHRDH"/>
</dbReference>
<sequence length="292" mass="32494">MLKDFSQKVALISGAGSGIGRALSIELADMGCNLALLDWNKESLEETKQLLRKKNIALSTHNFDISDKEKVQALPNEVIEFHKQIDLVFNNAGLSIVGKVNEVDENDWNWGLDILLNSVIQMTTVFLPHLEKRPEAAIINTSSIFGLFSVPKQSIYSVGKFGVKAFTESLSLELEMSESNVEAYCVFPGHIGTNIYSSAKFKSFIKDDAGAAIFGANADTKEQAGIQFKQNAPSSPAHAAKVILKNIRKKNKRILIGIDAHFYDLMSRLFPKSFLKIIWILPFLRNLFKSKN</sequence>
<accession>A0A520N2E8</accession>
<comment type="similarity">
    <text evidence="1 3">Belongs to the short-chain dehydrogenases/reductases (SDR) family.</text>
</comment>
<gene>
    <name evidence="4" type="ORF">EVA93_03005</name>
</gene>
<dbReference type="SUPFAM" id="SSF51735">
    <property type="entry name" value="NAD(P)-binding Rossmann-fold domains"/>
    <property type="match status" value="1"/>
</dbReference>
<evidence type="ECO:0000313" key="4">
    <source>
        <dbReference type="EMBL" id="RZO27606.1"/>
    </source>
</evidence>
<dbReference type="PANTHER" id="PTHR44196">
    <property type="entry name" value="DEHYDROGENASE/REDUCTASE SDR FAMILY MEMBER 7B"/>
    <property type="match status" value="1"/>
</dbReference>
<evidence type="ECO:0000313" key="5">
    <source>
        <dbReference type="Proteomes" id="UP000318710"/>
    </source>
</evidence>
<dbReference type="CDD" id="cd05233">
    <property type="entry name" value="SDR_c"/>
    <property type="match status" value="1"/>
</dbReference>
<comment type="caution">
    <text evidence="4">The sequence shown here is derived from an EMBL/GenBank/DDBJ whole genome shotgun (WGS) entry which is preliminary data.</text>
</comment>
<dbReference type="Pfam" id="PF00106">
    <property type="entry name" value="adh_short"/>
    <property type="match status" value="1"/>
</dbReference>